<evidence type="ECO:0000256" key="1">
    <source>
        <dbReference type="SAM" id="MobiDB-lite"/>
    </source>
</evidence>
<dbReference type="SUPFAM" id="SSF117070">
    <property type="entry name" value="LEA14-like"/>
    <property type="match status" value="1"/>
</dbReference>
<sequence>MATNYPFSNNHRAQSDHTHAANGYNYYPEQDQYEFHDASTGQEYDNAATNDRSSVQQHGADWGQNDAARYNDNGGYRGTDSRDLNAPQGYGQNDYNEKNAATGAGIVGGYGRKSRFGQSNRDSVFSADDRHVFFRRSWPVRTLRTLFCIIICAIIIIITVVLLVITFALPPNVALLSVNVPTTDDFSISGSTFSANGSINFAISNPNPFSATINHITANVYDAALADSTSIGNGSLIDQKIAGNANTTVVFPFDIGLDVSSSGETLIDSVVSQCGIGTTSSTGQKLTALIQVSARITVLSVGVNIPISRNVSFSCPTSELTSILESLTGKSSAAAAVAALTGSSSRRSLAEVLAGKEGQLEARGGLSLLPEGEKFDWELNRREIFRQLLEPWFPRAAAESAKTSDLKEEVERRSLNPDL</sequence>
<proteinExistence type="predicted"/>
<keyword evidence="2" id="KW-0812">Transmembrane</keyword>
<dbReference type="GeneID" id="37016499"/>
<feature type="compositionally biased region" description="Polar residues" evidence="1">
    <location>
        <begin position="44"/>
        <end position="57"/>
    </location>
</feature>
<dbReference type="AlphaFoldDB" id="A0A316UM52"/>
<gene>
    <name evidence="3" type="ORF">BCV69DRAFT_310103</name>
</gene>
<dbReference type="Proteomes" id="UP000245942">
    <property type="component" value="Unassembled WGS sequence"/>
</dbReference>
<keyword evidence="2" id="KW-0472">Membrane</keyword>
<keyword evidence="4" id="KW-1185">Reference proteome</keyword>
<feature type="region of interest" description="Disordered" evidence="1">
    <location>
        <begin position="397"/>
        <end position="419"/>
    </location>
</feature>
<reference evidence="3 4" key="1">
    <citation type="journal article" date="2018" name="Mol. Biol. Evol.">
        <title>Broad Genomic Sampling Reveals a Smut Pathogenic Ancestry of the Fungal Clade Ustilaginomycotina.</title>
        <authorList>
            <person name="Kijpornyongpan T."/>
            <person name="Mondo S.J."/>
            <person name="Barry K."/>
            <person name="Sandor L."/>
            <person name="Lee J."/>
            <person name="Lipzen A."/>
            <person name="Pangilinan J."/>
            <person name="LaButti K."/>
            <person name="Hainaut M."/>
            <person name="Henrissat B."/>
            <person name="Grigoriev I.V."/>
            <person name="Spatafora J.W."/>
            <person name="Aime M.C."/>
        </authorList>
    </citation>
    <scope>NUCLEOTIDE SEQUENCE [LARGE SCALE GENOMIC DNA]</scope>
    <source>
        <strain evidence="3 4">MCA 4718</strain>
    </source>
</reference>
<evidence type="ECO:0000313" key="4">
    <source>
        <dbReference type="Proteomes" id="UP000245942"/>
    </source>
</evidence>
<dbReference type="OrthoDB" id="20273at2759"/>
<evidence type="ECO:0000256" key="2">
    <source>
        <dbReference type="SAM" id="Phobius"/>
    </source>
</evidence>
<dbReference type="STRING" id="1684307.A0A316UM52"/>
<protein>
    <recommendedName>
        <fullName evidence="5">Late embryogenesis abundant protein LEA-2 subgroup domain-containing protein</fullName>
    </recommendedName>
</protein>
<evidence type="ECO:0008006" key="5">
    <source>
        <dbReference type="Google" id="ProtNLM"/>
    </source>
</evidence>
<feature type="region of interest" description="Disordered" evidence="1">
    <location>
        <begin position="44"/>
        <end position="84"/>
    </location>
</feature>
<accession>A0A316UM52</accession>
<dbReference type="Gene3D" id="2.60.40.1820">
    <property type="match status" value="1"/>
</dbReference>
<feature type="transmembrane region" description="Helical" evidence="2">
    <location>
        <begin position="145"/>
        <end position="169"/>
    </location>
</feature>
<name>A0A316UM52_9BASI</name>
<feature type="compositionally biased region" description="Basic and acidic residues" evidence="1">
    <location>
        <begin position="402"/>
        <end position="419"/>
    </location>
</feature>
<organism evidence="3 4">
    <name type="scientific">Pseudomicrostroma glucosiphilum</name>
    <dbReference type="NCBI Taxonomy" id="1684307"/>
    <lineage>
        <taxon>Eukaryota</taxon>
        <taxon>Fungi</taxon>
        <taxon>Dikarya</taxon>
        <taxon>Basidiomycota</taxon>
        <taxon>Ustilaginomycotina</taxon>
        <taxon>Exobasidiomycetes</taxon>
        <taxon>Microstromatales</taxon>
        <taxon>Microstromatales incertae sedis</taxon>
        <taxon>Pseudomicrostroma</taxon>
    </lineage>
</organism>
<dbReference type="RefSeq" id="XP_025351435.1">
    <property type="nucleotide sequence ID" value="XM_025494765.1"/>
</dbReference>
<evidence type="ECO:0000313" key="3">
    <source>
        <dbReference type="EMBL" id="PWN24275.1"/>
    </source>
</evidence>
<keyword evidence="2" id="KW-1133">Transmembrane helix</keyword>
<dbReference type="EMBL" id="KZ819321">
    <property type="protein sequence ID" value="PWN24275.1"/>
    <property type="molecule type" value="Genomic_DNA"/>
</dbReference>